<gene>
    <name evidence="2" type="ORF">SAMN04487834_103020</name>
</gene>
<dbReference type="Pfam" id="PF04542">
    <property type="entry name" value="Sigma70_r2"/>
    <property type="match status" value="1"/>
</dbReference>
<evidence type="ECO:0000313" key="2">
    <source>
        <dbReference type="EMBL" id="SEI87291.1"/>
    </source>
</evidence>
<keyword evidence="3" id="KW-1185">Reference proteome</keyword>
<proteinExistence type="predicted"/>
<dbReference type="Proteomes" id="UP000183028">
    <property type="component" value="Unassembled WGS sequence"/>
</dbReference>
<dbReference type="InterPro" id="IPR014284">
    <property type="entry name" value="RNA_pol_sigma-70_dom"/>
</dbReference>
<name>A0A1H6U4R4_9FIRM</name>
<dbReference type="STRING" id="322505.SAMN04487836_10590"/>
<accession>A0A1H6U4R4</accession>
<dbReference type="Gene3D" id="1.10.1740.10">
    <property type="match status" value="1"/>
</dbReference>
<sequence>MGELNFSELLFLTRCGDMKARDALYDYFYQFIRCMTKKYHYLNDGLEDEDITQEAMLCFDHALYAYREDMKTKLSTYIGLCTIRCIQSEVRRNKKLKEACEYEISLDSQIAYTNKKKFEEVIADSRATYKPDSAYKINEMLLAINRYEEHRMNNLEKVVFQLIKDGYRKDEISTILQLDKKAVYNIVYRLLVKLRRAASEK</sequence>
<dbReference type="EMBL" id="FNYK01000030">
    <property type="protein sequence ID" value="SEI87291.1"/>
    <property type="molecule type" value="Genomic_DNA"/>
</dbReference>
<dbReference type="NCBIfam" id="TIGR02937">
    <property type="entry name" value="sigma70-ECF"/>
    <property type="match status" value="1"/>
</dbReference>
<dbReference type="InterPro" id="IPR013325">
    <property type="entry name" value="RNA_pol_sigma_r2"/>
</dbReference>
<dbReference type="GO" id="GO:0003700">
    <property type="term" value="F:DNA-binding transcription factor activity"/>
    <property type="evidence" value="ECO:0007669"/>
    <property type="project" value="InterPro"/>
</dbReference>
<dbReference type="AlphaFoldDB" id="A0A1H6U4R4"/>
<dbReference type="RefSeq" id="WP_033162386.1">
    <property type="nucleotide sequence ID" value="NZ_CACVPP010000006.1"/>
</dbReference>
<evidence type="ECO:0000313" key="3">
    <source>
        <dbReference type="Proteomes" id="UP000183028"/>
    </source>
</evidence>
<dbReference type="GeneID" id="54119787"/>
<dbReference type="eggNOG" id="COG1595">
    <property type="taxonomic scope" value="Bacteria"/>
</dbReference>
<organism evidence="2 3">
    <name type="scientific">Sharpea azabuensis</name>
    <dbReference type="NCBI Taxonomy" id="322505"/>
    <lineage>
        <taxon>Bacteria</taxon>
        <taxon>Bacillati</taxon>
        <taxon>Bacillota</taxon>
        <taxon>Erysipelotrichia</taxon>
        <taxon>Erysipelotrichales</taxon>
        <taxon>Coprobacillaceae</taxon>
        <taxon>Sharpea</taxon>
    </lineage>
</organism>
<reference evidence="3" key="1">
    <citation type="submission" date="2016-10" db="EMBL/GenBank/DDBJ databases">
        <authorList>
            <person name="Varghese N."/>
        </authorList>
    </citation>
    <scope>NUCLEOTIDE SEQUENCE [LARGE SCALE GENOMIC DNA]</scope>
    <source>
        <strain evidence="3">DSM 20406</strain>
    </source>
</reference>
<protein>
    <submittedName>
        <fullName evidence="2">RNA polymerase sigma factor, sigma-70 family</fullName>
    </submittedName>
</protein>
<dbReference type="SUPFAM" id="SSF88946">
    <property type="entry name" value="Sigma2 domain of RNA polymerase sigma factors"/>
    <property type="match status" value="1"/>
</dbReference>
<dbReference type="GO" id="GO:0006352">
    <property type="term" value="P:DNA-templated transcription initiation"/>
    <property type="evidence" value="ECO:0007669"/>
    <property type="project" value="InterPro"/>
</dbReference>
<feature type="domain" description="RNA polymerase sigma-70 region 2" evidence="1">
    <location>
        <begin position="39"/>
        <end position="95"/>
    </location>
</feature>
<evidence type="ECO:0000259" key="1">
    <source>
        <dbReference type="Pfam" id="PF04542"/>
    </source>
</evidence>
<dbReference type="InterPro" id="IPR007627">
    <property type="entry name" value="RNA_pol_sigma70_r2"/>
</dbReference>